<evidence type="ECO:0000313" key="2">
    <source>
        <dbReference type="EMBL" id="OGG06906.1"/>
    </source>
</evidence>
<feature type="region of interest" description="Disordered" evidence="1">
    <location>
        <begin position="1"/>
        <end position="86"/>
    </location>
</feature>
<dbReference type="Proteomes" id="UP000177354">
    <property type="component" value="Unassembled WGS sequence"/>
</dbReference>
<organism evidence="2 3">
    <name type="scientific">Candidatus Gottesmanbacteria bacterium RIFCSPHIGHO2_01_FULL_40_15</name>
    <dbReference type="NCBI Taxonomy" id="1798376"/>
    <lineage>
        <taxon>Bacteria</taxon>
        <taxon>Candidatus Gottesmaniibacteriota</taxon>
    </lineage>
</organism>
<gene>
    <name evidence="2" type="ORF">A2777_03525</name>
</gene>
<sequence length="86" mass="8958">MSTNDQTNRPIPPAPTTQASEPVSSASANNDDGQALTNLADALSSVDPKAPDAEANATSISDNNGGRIELNQDEINNRVNTPVIKK</sequence>
<dbReference type="EMBL" id="MFJF01000013">
    <property type="protein sequence ID" value="OGG06906.1"/>
    <property type="molecule type" value="Genomic_DNA"/>
</dbReference>
<comment type="caution">
    <text evidence="2">The sequence shown here is derived from an EMBL/GenBank/DDBJ whole genome shotgun (WGS) entry which is preliminary data.</text>
</comment>
<evidence type="ECO:0000256" key="1">
    <source>
        <dbReference type="SAM" id="MobiDB-lite"/>
    </source>
</evidence>
<reference evidence="2 3" key="1">
    <citation type="journal article" date="2016" name="Nat. Commun.">
        <title>Thousands of microbial genomes shed light on interconnected biogeochemical processes in an aquifer system.</title>
        <authorList>
            <person name="Anantharaman K."/>
            <person name="Brown C.T."/>
            <person name="Hug L.A."/>
            <person name="Sharon I."/>
            <person name="Castelle C.J."/>
            <person name="Probst A.J."/>
            <person name="Thomas B.C."/>
            <person name="Singh A."/>
            <person name="Wilkins M.J."/>
            <person name="Karaoz U."/>
            <person name="Brodie E.L."/>
            <person name="Williams K.H."/>
            <person name="Hubbard S.S."/>
            <person name="Banfield J.F."/>
        </authorList>
    </citation>
    <scope>NUCLEOTIDE SEQUENCE [LARGE SCALE GENOMIC DNA]</scope>
</reference>
<protein>
    <submittedName>
        <fullName evidence="2">Uncharacterized protein</fullName>
    </submittedName>
</protein>
<evidence type="ECO:0000313" key="3">
    <source>
        <dbReference type="Proteomes" id="UP000177354"/>
    </source>
</evidence>
<dbReference type="AlphaFoldDB" id="A0A1F5Z3A5"/>
<proteinExistence type="predicted"/>
<name>A0A1F5Z3A5_9BACT</name>
<feature type="compositionally biased region" description="Polar residues" evidence="1">
    <location>
        <begin position="16"/>
        <end position="37"/>
    </location>
</feature>
<accession>A0A1F5Z3A5</accession>